<dbReference type="CDD" id="cd04475">
    <property type="entry name" value="RPA1_DBD_B"/>
    <property type="match status" value="1"/>
</dbReference>
<dbReference type="OrthoDB" id="1751331at2759"/>
<evidence type="ECO:0000259" key="13">
    <source>
        <dbReference type="Pfam" id="PF08646"/>
    </source>
</evidence>
<comment type="subcellular location">
    <subcellularLocation>
        <location evidence="1 9">Nucleus</location>
    </subcellularLocation>
</comment>
<comment type="caution">
    <text evidence="15">The sequence shown here is derived from an EMBL/GenBank/DDBJ whole genome shotgun (WGS) entry which is preliminary data.</text>
</comment>
<accession>A0A8H6XB18</accession>
<keyword evidence="3 9" id="KW-0235">DNA replication</keyword>
<comment type="function">
    <text evidence="9">As part of the replication protein A (RPA/RP-A), a single-stranded DNA-binding heterotrimeric complex, may play an essential role in DNA replication, recombination and repair. Binds and stabilizes single-stranded DNA intermediates, preventing complementary DNA reannealing and recruiting different proteins involved in DNA metabolism.</text>
</comment>
<dbReference type="Pfam" id="PF16900">
    <property type="entry name" value="REPA_OB_2"/>
    <property type="match status" value="1"/>
</dbReference>
<dbReference type="Pfam" id="PF01336">
    <property type="entry name" value="tRNA_anti-codon"/>
    <property type="match status" value="1"/>
</dbReference>
<evidence type="ECO:0000256" key="10">
    <source>
        <dbReference type="SAM" id="MobiDB-lite"/>
    </source>
</evidence>
<dbReference type="PANTHER" id="PTHR47165:SF4">
    <property type="entry name" value="OS03G0429900 PROTEIN"/>
    <property type="match status" value="1"/>
</dbReference>
<protein>
    <recommendedName>
        <fullName evidence="9">Replication protein A subunit</fullName>
    </recommendedName>
</protein>
<dbReference type="GO" id="GO:0006260">
    <property type="term" value="P:DNA replication"/>
    <property type="evidence" value="ECO:0007669"/>
    <property type="project" value="UniProtKB-KW"/>
</dbReference>
<evidence type="ECO:0000259" key="14">
    <source>
        <dbReference type="Pfam" id="PF16900"/>
    </source>
</evidence>
<dbReference type="GO" id="GO:0000781">
    <property type="term" value="C:chromosome, telomeric region"/>
    <property type="evidence" value="ECO:0007669"/>
    <property type="project" value="UniProtKB-ARBA"/>
</dbReference>
<dbReference type="FunFam" id="2.40.50.140:FF:000117">
    <property type="entry name" value="Replication protein A subunit"/>
    <property type="match status" value="1"/>
</dbReference>
<dbReference type="CDD" id="cd04476">
    <property type="entry name" value="RPA1_DBD_C"/>
    <property type="match status" value="1"/>
</dbReference>
<dbReference type="CDD" id="cd04474">
    <property type="entry name" value="RPA1_DBD_A"/>
    <property type="match status" value="1"/>
</dbReference>
<evidence type="ECO:0000259" key="11">
    <source>
        <dbReference type="Pfam" id="PF01336"/>
    </source>
</evidence>
<feature type="region of interest" description="Disordered" evidence="10">
    <location>
        <begin position="115"/>
        <end position="169"/>
    </location>
</feature>
<dbReference type="Proteomes" id="UP000620124">
    <property type="component" value="Unassembled WGS sequence"/>
</dbReference>
<feature type="domain" description="Replication factor A C-terminal" evidence="13">
    <location>
        <begin position="448"/>
        <end position="591"/>
    </location>
</feature>
<evidence type="ECO:0000313" key="15">
    <source>
        <dbReference type="EMBL" id="KAF7337980.1"/>
    </source>
</evidence>
<dbReference type="FunFam" id="2.40.50.140:FF:000090">
    <property type="entry name" value="Replication protein A subunit"/>
    <property type="match status" value="1"/>
</dbReference>
<dbReference type="EMBL" id="JACAZI010000021">
    <property type="protein sequence ID" value="KAF7337980.1"/>
    <property type="molecule type" value="Genomic_DNA"/>
</dbReference>
<evidence type="ECO:0000256" key="3">
    <source>
        <dbReference type="ARBA" id="ARBA00022705"/>
    </source>
</evidence>
<keyword evidence="5 9" id="KW-0863">Zinc-finger</keyword>
<evidence type="ECO:0000256" key="5">
    <source>
        <dbReference type="ARBA" id="ARBA00022771"/>
    </source>
</evidence>
<evidence type="ECO:0000256" key="6">
    <source>
        <dbReference type="ARBA" id="ARBA00022833"/>
    </source>
</evidence>
<feature type="domain" description="OB" evidence="11">
    <location>
        <begin position="179"/>
        <end position="251"/>
    </location>
</feature>
<dbReference type="InterPro" id="IPR047192">
    <property type="entry name" value="Euk_RPA1_DBD_C"/>
</dbReference>
<keyword evidence="16" id="KW-1185">Reference proteome</keyword>
<dbReference type="PANTHER" id="PTHR47165">
    <property type="entry name" value="OS03G0429900 PROTEIN"/>
    <property type="match status" value="1"/>
</dbReference>
<proteinExistence type="inferred from homology"/>
<dbReference type="InterPro" id="IPR012340">
    <property type="entry name" value="NA-bd_OB-fold"/>
</dbReference>
<comment type="subunit">
    <text evidence="9">Component of the heterotrimeric canonical replication protein A complex (RPA).</text>
</comment>
<dbReference type="GO" id="GO:0005662">
    <property type="term" value="C:DNA replication factor A complex"/>
    <property type="evidence" value="ECO:0007669"/>
    <property type="project" value="UniProtKB-ARBA"/>
</dbReference>
<dbReference type="AlphaFoldDB" id="A0A8H6XB18"/>
<feature type="domain" description="Replication factor-A protein 1 N-terminal" evidence="12">
    <location>
        <begin position="18"/>
        <end position="107"/>
    </location>
</feature>
<evidence type="ECO:0000256" key="9">
    <source>
        <dbReference type="RuleBase" id="RU364130"/>
    </source>
</evidence>
<comment type="similarity">
    <text evidence="2 9">Belongs to the replication factor A protein 1 family.</text>
</comment>
<name>A0A8H6XB18_9AGAR</name>
<organism evidence="15 16">
    <name type="scientific">Mycena venus</name>
    <dbReference type="NCBI Taxonomy" id="2733690"/>
    <lineage>
        <taxon>Eukaryota</taxon>
        <taxon>Fungi</taxon>
        <taxon>Dikarya</taxon>
        <taxon>Basidiomycota</taxon>
        <taxon>Agaricomycotina</taxon>
        <taxon>Agaricomycetes</taxon>
        <taxon>Agaricomycetidae</taxon>
        <taxon>Agaricales</taxon>
        <taxon>Marasmiineae</taxon>
        <taxon>Mycenaceae</taxon>
        <taxon>Mycena</taxon>
    </lineage>
</organism>
<feature type="compositionally biased region" description="Low complexity" evidence="10">
    <location>
        <begin position="123"/>
        <end position="159"/>
    </location>
</feature>
<dbReference type="InterPro" id="IPR007199">
    <property type="entry name" value="Rep_factor-A_N"/>
</dbReference>
<dbReference type="GO" id="GO:0008270">
    <property type="term" value="F:zinc ion binding"/>
    <property type="evidence" value="ECO:0007669"/>
    <property type="project" value="UniProtKB-KW"/>
</dbReference>
<dbReference type="InterPro" id="IPR004591">
    <property type="entry name" value="Rfa1"/>
</dbReference>
<keyword evidence="7 9" id="KW-0238">DNA-binding</keyword>
<dbReference type="Pfam" id="PF08646">
    <property type="entry name" value="Rep_fac-A_C"/>
    <property type="match status" value="1"/>
</dbReference>
<dbReference type="GO" id="GO:0007004">
    <property type="term" value="P:telomere maintenance via telomerase"/>
    <property type="evidence" value="ECO:0007669"/>
    <property type="project" value="UniProtKB-ARBA"/>
</dbReference>
<dbReference type="Pfam" id="PF04057">
    <property type="entry name" value="Rep-A_N"/>
    <property type="match status" value="1"/>
</dbReference>
<keyword evidence="6 9" id="KW-0862">Zinc</keyword>
<evidence type="ECO:0000256" key="2">
    <source>
        <dbReference type="ARBA" id="ARBA00005690"/>
    </source>
</evidence>
<evidence type="ECO:0000256" key="1">
    <source>
        <dbReference type="ARBA" id="ARBA00004123"/>
    </source>
</evidence>
<evidence type="ECO:0000256" key="7">
    <source>
        <dbReference type="ARBA" id="ARBA00023125"/>
    </source>
</evidence>
<reference evidence="15" key="1">
    <citation type="submission" date="2020-05" db="EMBL/GenBank/DDBJ databases">
        <title>Mycena genomes resolve the evolution of fungal bioluminescence.</title>
        <authorList>
            <person name="Tsai I.J."/>
        </authorList>
    </citation>
    <scope>NUCLEOTIDE SEQUENCE</scope>
    <source>
        <strain evidence="15">CCC161011</strain>
    </source>
</reference>
<dbReference type="SUPFAM" id="SSF50249">
    <property type="entry name" value="Nucleic acid-binding proteins"/>
    <property type="match status" value="4"/>
</dbReference>
<dbReference type="NCBIfam" id="TIGR00617">
    <property type="entry name" value="rpa1"/>
    <property type="match status" value="1"/>
</dbReference>
<evidence type="ECO:0000256" key="4">
    <source>
        <dbReference type="ARBA" id="ARBA00022723"/>
    </source>
</evidence>
<keyword evidence="8 9" id="KW-0539">Nucleus</keyword>
<dbReference type="GO" id="GO:0006310">
    <property type="term" value="P:DNA recombination"/>
    <property type="evidence" value="ECO:0007669"/>
    <property type="project" value="InterPro"/>
</dbReference>
<evidence type="ECO:0000313" key="16">
    <source>
        <dbReference type="Proteomes" id="UP000620124"/>
    </source>
</evidence>
<dbReference type="InterPro" id="IPR013955">
    <property type="entry name" value="Rep_factor-A_C"/>
</dbReference>
<dbReference type="InterPro" id="IPR031657">
    <property type="entry name" value="REPA_OB_2"/>
</dbReference>
<dbReference type="GO" id="GO:0006281">
    <property type="term" value="P:DNA repair"/>
    <property type="evidence" value="ECO:0007669"/>
    <property type="project" value="InterPro"/>
</dbReference>
<evidence type="ECO:0000259" key="12">
    <source>
        <dbReference type="Pfam" id="PF04057"/>
    </source>
</evidence>
<sequence length="605" mass="66938">MIQLTAGSCIGLQNAAPGDASLFDATHTLQLLSVRSVNPNTTSTVDRYRIIVSDGEHFIQAMLATQLNHLVKEEQIKKNTIINVTKMTCNFVQDKRLLIILSLDVVEHAAEKIGNPITLGPEPQAAGTPTASTSAQQTPAPAAPAPVQQQQQQKQVSAPNGNRGSIYPIEGLSPYQNNWTIKARVTQKGDMKTYSNQKGDGKLFNVTLMDETGEIRATAFNAVAEALYDRLQEGKVYFISRARVNIAKKQFSHLSNEYELGFEKNTEIEECLDTTNVPAVKYEFVPLADLEQQAKDSTCDVLAIVKDVGETSEITSKATNRKVLKRELGLVDTSGFTVRMTLWGKQAESFNSGGAVIAFKSVKVGDYGGRSLSFFSSSTMAINPDIEPAHILRGWYDESGKDAHYQAHTSSGSGGGATGGTGFQRSEIRSILDVKTSELGLNDSQPEYFSTRATIVFMKPDAMWYPACQKPECNKKVVEDGEGWRCEKCNQVWPLPKYRYIMSMACSDWSDQAWLQGFNEVGELVFGKTADELHDTKERDEGEFTSIVQEATCQTYNFLCRARTDNYNGQPRVRYGISRIHALNYKEEAMALRDMLMGPWGQTAI</sequence>
<dbReference type="CDD" id="cd04477">
    <property type="entry name" value="RPA1N"/>
    <property type="match status" value="1"/>
</dbReference>
<dbReference type="FunFam" id="2.40.50.140:FF:000041">
    <property type="entry name" value="Replication protein A subunit"/>
    <property type="match status" value="1"/>
</dbReference>
<dbReference type="InterPro" id="IPR004365">
    <property type="entry name" value="NA-bd_OB_tRNA"/>
</dbReference>
<dbReference type="GO" id="GO:0003677">
    <property type="term" value="F:DNA binding"/>
    <property type="evidence" value="ECO:0007669"/>
    <property type="project" value="UniProtKB-KW"/>
</dbReference>
<feature type="domain" description="Replication protein A OB" evidence="14">
    <location>
        <begin position="287"/>
        <end position="383"/>
    </location>
</feature>
<gene>
    <name evidence="15" type="ORF">MVEN_02021600</name>
</gene>
<keyword evidence="4 9" id="KW-0479">Metal-binding</keyword>
<dbReference type="FunFam" id="2.40.50.140:FF:000064">
    <property type="entry name" value="Replication protein A subunit"/>
    <property type="match status" value="1"/>
</dbReference>
<dbReference type="Gene3D" id="2.40.50.140">
    <property type="entry name" value="Nucleic acid-binding proteins"/>
    <property type="match status" value="4"/>
</dbReference>
<evidence type="ECO:0000256" key="8">
    <source>
        <dbReference type="ARBA" id="ARBA00023242"/>
    </source>
</evidence>